<evidence type="ECO:0000313" key="1">
    <source>
        <dbReference type="EMBL" id="KAK4128211.1"/>
    </source>
</evidence>
<evidence type="ECO:0000313" key="2">
    <source>
        <dbReference type="Proteomes" id="UP001302602"/>
    </source>
</evidence>
<name>A0AAN6Z7U3_9PEZI</name>
<dbReference type="Proteomes" id="UP001302602">
    <property type="component" value="Unassembled WGS sequence"/>
</dbReference>
<organism evidence="1 2">
    <name type="scientific">Parathielavia appendiculata</name>
    <dbReference type="NCBI Taxonomy" id="2587402"/>
    <lineage>
        <taxon>Eukaryota</taxon>
        <taxon>Fungi</taxon>
        <taxon>Dikarya</taxon>
        <taxon>Ascomycota</taxon>
        <taxon>Pezizomycotina</taxon>
        <taxon>Sordariomycetes</taxon>
        <taxon>Sordariomycetidae</taxon>
        <taxon>Sordariales</taxon>
        <taxon>Chaetomiaceae</taxon>
        <taxon>Parathielavia</taxon>
    </lineage>
</organism>
<sequence length="86" mass="9572">MHWTGCLNRSSLFTGTGFYHLQSWLSFWSRSLGGAWPLRGMPGRLSYYGGLWLKQYPPVTLILGVGCHVFGCGSATATGWRLYVVV</sequence>
<dbReference type="EMBL" id="MU853223">
    <property type="protein sequence ID" value="KAK4128211.1"/>
    <property type="molecule type" value="Genomic_DNA"/>
</dbReference>
<reference evidence="1" key="1">
    <citation type="journal article" date="2023" name="Mol. Phylogenet. Evol.">
        <title>Genome-scale phylogeny and comparative genomics of the fungal order Sordariales.</title>
        <authorList>
            <person name="Hensen N."/>
            <person name="Bonometti L."/>
            <person name="Westerberg I."/>
            <person name="Brannstrom I.O."/>
            <person name="Guillou S."/>
            <person name="Cros-Aarteil S."/>
            <person name="Calhoun S."/>
            <person name="Haridas S."/>
            <person name="Kuo A."/>
            <person name="Mondo S."/>
            <person name="Pangilinan J."/>
            <person name="Riley R."/>
            <person name="LaButti K."/>
            <person name="Andreopoulos B."/>
            <person name="Lipzen A."/>
            <person name="Chen C."/>
            <person name="Yan M."/>
            <person name="Daum C."/>
            <person name="Ng V."/>
            <person name="Clum A."/>
            <person name="Steindorff A."/>
            <person name="Ohm R.A."/>
            <person name="Martin F."/>
            <person name="Silar P."/>
            <person name="Natvig D.O."/>
            <person name="Lalanne C."/>
            <person name="Gautier V."/>
            <person name="Ament-Velasquez S.L."/>
            <person name="Kruys A."/>
            <person name="Hutchinson M.I."/>
            <person name="Powell A.J."/>
            <person name="Barry K."/>
            <person name="Miller A.N."/>
            <person name="Grigoriev I.V."/>
            <person name="Debuchy R."/>
            <person name="Gladieux P."/>
            <person name="Hiltunen Thoren M."/>
            <person name="Johannesson H."/>
        </authorList>
    </citation>
    <scope>NUCLEOTIDE SEQUENCE</scope>
    <source>
        <strain evidence="1">CBS 731.68</strain>
    </source>
</reference>
<protein>
    <submittedName>
        <fullName evidence="1">Uncharacterized protein</fullName>
    </submittedName>
</protein>
<proteinExistence type="predicted"/>
<comment type="caution">
    <text evidence="1">The sequence shown here is derived from an EMBL/GenBank/DDBJ whole genome shotgun (WGS) entry which is preliminary data.</text>
</comment>
<dbReference type="RefSeq" id="XP_062651982.1">
    <property type="nucleotide sequence ID" value="XM_062797555.1"/>
</dbReference>
<accession>A0AAN6Z7U3</accession>
<reference evidence="1" key="2">
    <citation type="submission" date="2023-05" db="EMBL/GenBank/DDBJ databases">
        <authorList>
            <consortium name="Lawrence Berkeley National Laboratory"/>
            <person name="Steindorff A."/>
            <person name="Hensen N."/>
            <person name="Bonometti L."/>
            <person name="Westerberg I."/>
            <person name="Brannstrom I.O."/>
            <person name="Guillou S."/>
            <person name="Cros-Aarteil S."/>
            <person name="Calhoun S."/>
            <person name="Haridas S."/>
            <person name="Kuo A."/>
            <person name="Mondo S."/>
            <person name="Pangilinan J."/>
            <person name="Riley R."/>
            <person name="Labutti K."/>
            <person name="Andreopoulos B."/>
            <person name="Lipzen A."/>
            <person name="Chen C."/>
            <person name="Yanf M."/>
            <person name="Daum C."/>
            <person name="Ng V."/>
            <person name="Clum A."/>
            <person name="Ohm R."/>
            <person name="Martin F."/>
            <person name="Silar P."/>
            <person name="Natvig D."/>
            <person name="Lalanne C."/>
            <person name="Gautier V."/>
            <person name="Ament-Velasquez S.L."/>
            <person name="Kruys A."/>
            <person name="Hutchinson M.I."/>
            <person name="Powell A.J."/>
            <person name="Barry K."/>
            <person name="Miller A.N."/>
            <person name="Grigoriev I.V."/>
            <person name="Debuchy R."/>
            <person name="Gladieux P."/>
            <person name="Thoren M.H."/>
            <person name="Johannesson H."/>
        </authorList>
    </citation>
    <scope>NUCLEOTIDE SEQUENCE</scope>
    <source>
        <strain evidence="1">CBS 731.68</strain>
    </source>
</reference>
<dbReference type="AlphaFoldDB" id="A0AAN6Z7U3"/>
<gene>
    <name evidence="1" type="ORF">N657DRAFT_8323</name>
</gene>
<dbReference type="GeneID" id="87834334"/>
<keyword evidence="2" id="KW-1185">Reference proteome</keyword>